<name>A0A9Q5HYZ5_SANBA</name>
<dbReference type="SUPFAM" id="SSF55785">
    <property type="entry name" value="PYP-like sensor domain (PAS domain)"/>
    <property type="match status" value="3"/>
</dbReference>
<dbReference type="PROSITE" id="PS50112">
    <property type="entry name" value="PAS"/>
    <property type="match status" value="2"/>
</dbReference>
<dbReference type="InterPro" id="IPR035965">
    <property type="entry name" value="PAS-like_dom_sf"/>
</dbReference>
<dbReference type="OrthoDB" id="447251at2759"/>
<dbReference type="SMART" id="SM00086">
    <property type="entry name" value="PAC"/>
    <property type="match status" value="2"/>
</dbReference>
<feature type="region of interest" description="Disordered" evidence="4">
    <location>
        <begin position="516"/>
        <end position="540"/>
    </location>
</feature>
<dbReference type="PANTHER" id="PTHR47429">
    <property type="entry name" value="PROTEIN TWIN LOV 1"/>
    <property type="match status" value="1"/>
</dbReference>
<feature type="compositionally biased region" description="Low complexity" evidence="4">
    <location>
        <begin position="69"/>
        <end position="81"/>
    </location>
</feature>
<feature type="domain" description="PAS" evidence="5">
    <location>
        <begin position="550"/>
        <end position="613"/>
    </location>
</feature>
<dbReference type="GO" id="GO:0006355">
    <property type="term" value="P:regulation of DNA-templated transcription"/>
    <property type="evidence" value="ECO:0007669"/>
    <property type="project" value="InterPro"/>
</dbReference>
<feature type="region of interest" description="Disordered" evidence="4">
    <location>
        <begin position="149"/>
        <end position="172"/>
    </location>
</feature>
<protein>
    <recommendedName>
        <fullName evidence="5">PAS domain-containing protein</fullName>
    </recommendedName>
</protein>
<dbReference type="SMART" id="SM00091">
    <property type="entry name" value="PAS"/>
    <property type="match status" value="2"/>
</dbReference>
<dbReference type="NCBIfam" id="TIGR00229">
    <property type="entry name" value="sensory_box"/>
    <property type="match status" value="1"/>
</dbReference>
<evidence type="ECO:0000313" key="6">
    <source>
        <dbReference type="EMBL" id="OCB88521.1"/>
    </source>
</evidence>
<dbReference type="CDD" id="cd00130">
    <property type="entry name" value="PAS"/>
    <property type="match status" value="3"/>
</dbReference>
<keyword evidence="3" id="KW-0157">Chromophore</keyword>
<dbReference type="Pfam" id="PF00989">
    <property type="entry name" value="PAS"/>
    <property type="match status" value="1"/>
</dbReference>
<feature type="compositionally biased region" description="Low complexity" evidence="4">
    <location>
        <begin position="960"/>
        <end position="976"/>
    </location>
</feature>
<dbReference type="InterPro" id="IPR013767">
    <property type="entry name" value="PAS_fold"/>
</dbReference>
<feature type="compositionally biased region" description="Low complexity" evidence="4">
    <location>
        <begin position="516"/>
        <end position="528"/>
    </location>
</feature>
<evidence type="ECO:0000313" key="7">
    <source>
        <dbReference type="Proteomes" id="UP000757232"/>
    </source>
</evidence>
<feature type="compositionally biased region" description="Polar residues" evidence="4">
    <location>
        <begin position="637"/>
        <end position="648"/>
    </location>
</feature>
<gene>
    <name evidence="6" type="ORF">A7U60_g4336</name>
</gene>
<feature type="compositionally biased region" description="Basic and acidic residues" evidence="4">
    <location>
        <begin position="8"/>
        <end position="17"/>
    </location>
</feature>
<evidence type="ECO:0000256" key="4">
    <source>
        <dbReference type="SAM" id="MobiDB-lite"/>
    </source>
</evidence>
<organism evidence="6 7">
    <name type="scientific">Sanghuangporus baumii</name>
    <name type="common">Phellinus baumii</name>
    <dbReference type="NCBI Taxonomy" id="108892"/>
    <lineage>
        <taxon>Eukaryota</taxon>
        <taxon>Fungi</taxon>
        <taxon>Dikarya</taxon>
        <taxon>Basidiomycota</taxon>
        <taxon>Agaricomycotina</taxon>
        <taxon>Agaricomycetes</taxon>
        <taxon>Hymenochaetales</taxon>
        <taxon>Hymenochaetaceae</taxon>
        <taxon>Sanghuangporus</taxon>
    </lineage>
</organism>
<feature type="region of interest" description="Disordered" evidence="4">
    <location>
        <begin position="1"/>
        <end position="112"/>
    </location>
</feature>
<evidence type="ECO:0000256" key="2">
    <source>
        <dbReference type="ARBA" id="ARBA00022643"/>
    </source>
</evidence>
<dbReference type="GO" id="GO:0005634">
    <property type="term" value="C:nucleus"/>
    <property type="evidence" value="ECO:0007669"/>
    <property type="project" value="TreeGrafter"/>
</dbReference>
<feature type="region of interest" description="Disordered" evidence="4">
    <location>
        <begin position="952"/>
        <end position="985"/>
    </location>
</feature>
<keyword evidence="2" id="KW-0288">FMN</keyword>
<proteinExistence type="predicted"/>
<feature type="compositionally biased region" description="Gly residues" evidence="4">
    <location>
        <begin position="626"/>
        <end position="635"/>
    </location>
</feature>
<accession>A0A9Q5HYZ5</accession>
<dbReference type="PANTHER" id="PTHR47429:SF7">
    <property type="entry name" value="GATA-FACTOR"/>
    <property type="match status" value="1"/>
</dbReference>
<reference evidence="6" key="1">
    <citation type="submission" date="2016-06" db="EMBL/GenBank/DDBJ databases">
        <title>Draft Genome sequence of the fungus Inonotus baumii.</title>
        <authorList>
            <person name="Zhu H."/>
            <person name="Lin W."/>
        </authorList>
    </citation>
    <scope>NUCLEOTIDE SEQUENCE</scope>
    <source>
        <strain evidence="6">821</strain>
    </source>
</reference>
<dbReference type="Pfam" id="PF13426">
    <property type="entry name" value="PAS_9"/>
    <property type="match status" value="1"/>
</dbReference>
<dbReference type="AlphaFoldDB" id="A0A9Q5HYZ5"/>
<dbReference type="Gene3D" id="3.30.450.20">
    <property type="entry name" value="PAS domain"/>
    <property type="match status" value="3"/>
</dbReference>
<feature type="compositionally biased region" description="Polar residues" evidence="4">
    <location>
        <begin position="610"/>
        <end position="620"/>
    </location>
</feature>
<sequence>MPFSTYLRDTDPTDVRSPRYGADGRPSQQQQQQQQYAPPPHGIYSYDSYYPLNAHHTSIPISGPPPSSSPSTNGATTNANNDVDNDCSTNADALNKPYVLPQPSPSLSRTGSDGLFQLPSFLMGNFGGTLAPGGGAEVLTPSPLGMFDFASTPFPPHPHPHPHPHDDENGKSSWQSTKYYILQSADDVAETTSPAAEAAATPTALAPLSASTPSASEGHVVPPAASPFGYLYTDSPRDHQVPQLKTARAEDDSFNAADIVVSSPVEPSLSAMTEPGAFQPPLELYAPVPSSGLPVYSQSGFDMLSILARVARRPNPTIVLGPVDLTCAFVVADVRRADAPIVYASRTFCELTGYSEGETLGQNCRFLQAPGGRVMRNEARRFTSAEAVRELRFALDKDREVQVSLINYRKDGRPFVNRVSIVPIPAEDDASEIAFHVGFQVDLNEQPGLIAQRIQDGKFYSGGDALYKSQTPAERSARAMGKKLRTLLSDDSFQSKVPISTSCNSTPFIAIAASSNNNSDSSAPVPNAKPNNPSTKPDSRDERQWLNLVLLQHMPDFVHVLSFKGHFLYVSPAITRVLGYSPEDLIGKSVGDFCHPSDAVPLLRELKESAGQSSTLNSSEGNVGSSQGGHSGGVSGATNESQARTQTQNGQRVVNLLFRMRTKAGEYVWIESIGRLHVEASKGRKAIVLSGRSCAMPNLRWGVISQAGGLLGPSSVSQVPFSEGSESSENRTTTEQEFWAMLCEDGLFLVAGMGVRDLLGWGTAEIIGRSVREFILDDNTGRSHSSSAEQVVLALSRAYSGEQGTQTLTCQMKKRDGEIAWMQLTLYANESRTASGRIIIQFKLLSASSNPTYSTPSSSHPFSPTSFIDPSYPFSFNPPHSYSSYSYNVSGRPTATTTTTTAAAATAGRILHQPNTNVFAEFETHRGTSWQYELQQLKYANDKLRQEVTTLEARQRRQRQQQQQQHQQQPQPQNQQVAWVGNVQA</sequence>
<dbReference type="InterPro" id="IPR001610">
    <property type="entry name" value="PAC"/>
</dbReference>
<keyword evidence="7" id="KW-1185">Reference proteome</keyword>
<evidence type="ECO:0000256" key="1">
    <source>
        <dbReference type="ARBA" id="ARBA00022630"/>
    </source>
</evidence>
<feature type="domain" description="PAS" evidence="5">
    <location>
        <begin position="337"/>
        <end position="363"/>
    </location>
</feature>
<evidence type="ECO:0000259" key="5">
    <source>
        <dbReference type="PROSITE" id="PS50112"/>
    </source>
</evidence>
<dbReference type="InterPro" id="IPR000014">
    <property type="entry name" value="PAS"/>
</dbReference>
<keyword evidence="1" id="KW-0285">Flavoprotein</keyword>
<dbReference type="Proteomes" id="UP000757232">
    <property type="component" value="Unassembled WGS sequence"/>
</dbReference>
<feature type="region of interest" description="Disordered" evidence="4">
    <location>
        <begin position="608"/>
        <end position="648"/>
    </location>
</feature>
<dbReference type="EMBL" id="LNZH02000177">
    <property type="protein sequence ID" value="OCB88521.1"/>
    <property type="molecule type" value="Genomic_DNA"/>
</dbReference>
<evidence type="ECO:0000256" key="3">
    <source>
        <dbReference type="ARBA" id="ARBA00022991"/>
    </source>
</evidence>
<comment type="caution">
    <text evidence="6">The sequence shown here is derived from an EMBL/GenBank/DDBJ whole genome shotgun (WGS) entry which is preliminary data.</text>
</comment>